<keyword evidence="6 10" id="KW-0378">Hydrolase</keyword>
<comment type="subcellular location">
    <subcellularLocation>
        <location evidence="2 10">Secreted</location>
    </subcellularLocation>
</comment>
<accession>A0ABR4LVG6</accession>
<dbReference type="GeneID" id="98150072"/>
<dbReference type="Proteomes" id="UP001610432">
    <property type="component" value="Unassembled WGS sequence"/>
</dbReference>
<evidence type="ECO:0000256" key="8">
    <source>
        <dbReference type="ARBA" id="ARBA00023295"/>
    </source>
</evidence>
<evidence type="ECO:0000256" key="6">
    <source>
        <dbReference type="ARBA" id="ARBA00022801"/>
    </source>
</evidence>
<sequence>MPPRIAHILATSLALQATAQTVAPSSFAASKAIPVPALNSAVDNMKTVPPMATYPVSVKNKSTLSTIYSDWASFQDGAALVFKADMDVDCDGIDYRCDGNLDGQPLTNWGALSAYEVPFIVIPNKFLEANPTATPGNNVAAVICNNKMFYAILGDTNNNDPQVTGEASWLLSRACFPEAGLNGNRGHDEPDVTYILFTGERAVLPTTALNDKYITDFDKLRSTGDQLVTSLLGNLGIPLLAPGSTAHDNQGGSGTDSHPGPDDDSDFDAGASNRLPSALTALFVVVVLVLALDQI</sequence>
<dbReference type="InterPro" id="IPR009939">
    <property type="entry name" value="Chitosanase_fungal"/>
</dbReference>
<keyword evidence="13" id="KW-1185">Reference proteome</keyword>
<dbReference type="EC" id="3.2.1.132" evidence="10"/>
<keyword evidence="4" id="KW-0964">Secreted</keyword>
<evidence type="ECO:0000313" key="13">
    <source>
        <dbReference type="Proteomes" id="UP001610432"/>
    </source>
</evidence>
<evidence type="ECO:0000256" key="11">
    <source>
        <dbReference type="SAM" id="MobiDB-lite"/>
    </source>
</evidence>
<reference evidence="12 13" key="1">
    <citation type="submission" date="2024-07" db="EMBL/GenBank/DDBJ databases">
        <title>Section-level genome sequencing and comparative genomics of Aspergillus sections Usti and Cavernicolus.</title>
        <authorList>
            <consortium name="Lawrence Berkeley National Laboratory"/>
            <person name="Nybo J.L."/>
            <person name="Vesth T.C."/>
            <person name="Theobald S."/>
            <person name="Frisvad J.C."/>
            <person name="Larsen T.O."/>
            <person name="Kjaerboelling I."/>
            <person name="Rothschild-Mancinelli K."/>
            <person name="Lyhne E.K."/>
            <person name="Kogle M.E."/>
            <person name="Barry K."/>
            <person name="Clum A."/>
            <person name="Na H."/>
            <person name="Ledsgaard L."/>
            <person name="Lin J."/>
            <person name="Lipzen A."/>
            <person name="Kuo A."/>
            <person name="Riley R."/>
            <person name="Mondo S."/>
            <person name="Labutti K."/>
            <person name="Haridas S."/>
            <person name="Pangalinan J."/>
            <person name="Salamov A.A."/>
            <person name="Simmons B.A."/>
            <person name="Magnuson J.K."/>
            <person name="Chen J."/>
            <person name="Drula E."/>
            <person name="Henrissat B."/>
            <person name="Wiebenga A."/>
            <person name="Lubbers R.J."/>
            <person name="Gomes A.C."/>
            <person name="Macurrencykelacurrency M.R."/>
            <person name="Stajich J."/>
            <person name="Grigoriev I.V."/>
            <person name="Mortensen U.H."/>
            <person name="De Vries R.P."/>
            <person name="Baker S.E."/>
            <person name="Andersen M.R."/>
        </authorList>
    </citation>
    <scope>NUCLEOTIDE SEQUENCE [LARGE SCALE GENOMIC DNA]</scope>
    <source>
        <strain evidence="12 13">CBS 449.75</strain>
    </source>
</reference>
<evidence type="ECO:0000313" key="12">
    <source>
        <dbReference type="EMBL" id="KAL2868521.1"/>
    </source>
</evidence>
<protein>
    <recommendedName>
        <fullName evidence="10">Endo-chitosanase</fullName>
        <ecNumber evidence="10">3.2.1.132</ecNumber>
    </recommendedName>
</protein>
<feature type="signal peptide" evidence="10">
    <location>
        <begin position="1"/>
        <end position="19"/>
    </location>
</feature>
<dbReference type="GO" id="GO:0016787">
    <property type="term" value="F:hydrolase activity"/>
    <property type="evidence" value="ECO:0007669"/>
    <property type="project" value="UniProtKB-KW"/>
</dbReference>
<dbReference type="Pfam" id="PF07335">
    <property type="entry name" value="Glyco_hydro_75"/>
    <property type="match status" value="1"/>
</dbReference>
<dbReference type="RefSeq" id="XP_070887500.1">
    <property type="nucleotide sequence ID" value="XM_071035000.1"/>
</dbReference>
<keyword evidence="5 10" id="KW-0732">Signal</keyword>
<keyword evidence="7" id="KW-0119">Carbohydrate metabolism</keyword>
<gene>
    <name evidence="12" type="ORF">BJX67DRAFT_43797</name>
</gene>
<evidence type="ECO:0000256" key="4">
    <source>
        <dbReference type="ARBA" id="ARBA00022525"/>
    </source>
</evidence>
<evidence type="ECO:0000256" key="2">
    <source>
        <dbReference type="ARBA" id="ARBA00004613"/>
    </source>
</evidence>
<dbReference type="PANTHER" id="PTHR42061">
    <property type="entry name" value="ENDO-CHITOSANASE"/>
    <property type="match status" value="1"/>
</dbReference>
<comment type="function">
    <text evidence="10">Chitosanase catalyzing the endo-type cleavage of chitosan, the deacylated form of chitin. Chitosanase may be crucial in the degradation of the deacetylated portion of chitin in the fungal cell wall.</text>
</comment>
<name>A0ABR4LVG6_9EURO</name>
<dbReference type="PANTHER" id="PTHR42061:SF4">
    <property type="entry name" value="ENDO-CHITOSANASE"/>
    <property type="match status" value="1"/>
</dbReference>
<evidence type="ECO:0000256" key="10">
    <source>
        <dbReference type="RuleBase" id="RU361208"/>
    </source>
</evidence>
<evidence type="ECO:0000256" key="5">
    <source>
        <dbReference type="ARBA" id="ARBA00022729"/>
    </source>
</evidence>
<comment type="caution">
    <text evidence="12">The sequence shown here is derived from an EMBL/GenBank/DDBJ whole genome shotgun (WGS) entry which is preliminary data.</text>
</comment>
<keyword evidence="8 10" id="KW-0326">Glycosidase</keyword>
<evidence type="ECO:0000256" key="1">
    <source>
        <dbReference type="ARBA" id="ARBA00000405"/>
    </source>
</evidence>
<proteinExistence type="inferred from homology"/>
<feature type="region of interest" description="Disordered" evidence="11">
    <location>
        <begin position="243"/>
        <end position="270"/>
    </location>
</feature>
<organism evidence="12 13">
    <name type="scientific">Aspergillus lucknowensis</name>
    <dbReference type="NCBI Taxonomy" id="176173"/>
    <lineage>
        <taxon>Eukaryota</taxon>
        <taxon>Fungi</taxon>
        <taxon>Dikarya</taxon>
        <taxon>Ascomycota</taxon>
        <taxon>Pezizomycotina</taxon>
        <taxon>Eurotiomycetes</taxon>
        <taxon>Eurotiomycetidae</taxon>
        <taxon>Eurotiales</taxon>
        <taxon>Aspergillaceae</taxon>
        <taxon>Aspergillus</taxon>
        <taxon>Aspergillus subgen. Nidulantes</taxon>
    </lineage>
</organism>
<dbReference type="EMBL" id="JBFXLQ010000013">
    <property type="protein sequence ID" value="KAL2868521.1"/>
    <property type="molecule type" value="Genomic_DNA"/>
</dbReference>
<evidence type="ECO:0000256" key="9">
    <source>
        <dbReference type="ARBA" id="ARBA00023326"/>
    </source>
</evidence>
<evidence type="ECO:0000256" key="7">
    <source>
        <dbReference type="ARBA" id="ARBA00023277"/>
    </source>
</evidence>
<comment type="catalytic activity">
    <reaction evidence="1 10">
        <text>Endohydrolysis of beta-(1-&gt;4)-linkages between D-glucosamine residues in a partly acetylated chitosan.</text>
        <dbReference type="EC" id="3.2.1.132"/>
    </reaction>
</comment>
<keyword evidence="9 10" id="KW-0624">Polysaccharide degradation</keyword>
<comment type="similarity">
    <text evidence="3 10">Belongs to the glycosyl hydrolase 75 family.</text>
</comment>
<evidence type="ECO:0000256" key="3">
    <source>
        <dbReference type="ARBA" id="ARBA00007799"/>
    </source>
</evidence>
<feature type="chain" id="PRO_5044991196" description="Endo-chitosanase" evidence="10">
    <location>
        <begin position="20"/>
        <end position="295"/>
    </location>
</feature>